<evidence type="ECO:0000313" key="2">
    <source>
        <dbReference type="Proteomes" id="UP000287853"/>
    </source>
</evidence>
<reference evidence="1 2" key="1">
    <citation type="submission" date="2017-01" db="EMBL/GenBank/DDBJ databases">
        <title>The cable genome- insights into the physiology and evolution of filamentous bacteria capable of sulfide oxidation via long distance electron transfer.</title>
        <authorList>
            <person name="Schreiber L."/>
            <person name="Bjerg J.T."/>
            <person name="Boggild A."/>
            <person name="Van De Vossenberg J."/>
            <person name="Meysman F."/>
            <person name="Nielsen L.P."/>
            <person name="Schramm A."/>
            <person name="Kjeldsen K.U."/>
        </authorList>
    </citation>
    <scope>NUCLEOTIDE SEQUENCE [LARGE SCALE GENOMIC DNA]</scope>
    <source>
        <strain evidence="1">MCF</strain>
    </source>
</reference>
<proteinExistence type="predicted"/>
<comment type="caution">
    <text evidence="1">The sequence shown here is derived from an EMBL/GenBank/DDBJ whole genome shotgun (WGS) entry which is preliminary data.</text>
</comment>
<organism evidence="1 2">
    <name type="scientific">Candidatus Electrothrix aarhusensis</name>
    <dbReference type="NCBI Taxonomy" id="1859131"/>
    <lineage>
        <taxon>Bacteria</taxon>
        <taxon>Pseudomonadati</taxon>
        <taxon>Thermodesulfobacteriota</taxon>
        <taxon>Desulfobulbia</taxon>
        <taxon>Desulfobulbales</taxon>
        <taxon>Desulfobulbaceae</taxon>
        <taxon>Candidatus Electrothrix</taxon>
    </lineage>
</organism>
<evidence type="ECO:0000313" key="1">
    <source>
        <dbReference type="EMBL" id="RWX42944.1"/>
    </source>
</evidence>
<dbReference type="EMBL" id="MTKO01000137">
    <property type="protein sequence ID" value="RWX42944.1"/>
    <property type="molecule type" value="Genomic_DNA"/>
</dbReference>
<name>A0A444IQ49_9BACT</name>
<keyword evidence="2" id="KW-1185">Reference proteome</keyword>
<accession>A0A444IQ49</accession>
<sequence>MYTALGYYTQNEKFCLTKDENGACVTGDDGNPVDFPVDNDPVQYWCQDNHILLITEGESTADINADVAAFAESPDSHYVEKLAEDNVAGDAAGDDTNCADSLYAATFLDDMTWWGQEVWPLYKDRYVVDPDGVKTQKSNIFTHVVTTGTLSATGAGECIPEILMQAAAVNGGTENYYPGEDPEKLEKNLYAILDDILSRSSSGSAASVISSSRSGAGAVYQAVFWPNFEDEDGNTVSWVGDVHGLFMRSDGRMYEDTDRDGMLSPSSVTDNSDPADTDDKQVLFYFSDAVNRTRACYNIDGFYSNGLQCPGDADWIDTECPTPGEACEQGRTCDCVEITDIKYLWSANDQLRDMDTSKNRSTPVQRKIFTWNDANNNGIVDLYGNEKDEWFQLNSATPWSALNSTAAETRESAVPAGYGPPRGPVTEDFLTSFDWGSFVSNDGSDMEQDALNALVEWLEGYDQLNNESSDDNGNDRLDKELRSRQFRIGGDTKEWRLGDIIHSTPLVVSKPAEAYHYIYRDPTYSKFADKWATRRNVVYFGGNDGMLHAVNAGFYIENTNQFCCSEPVSGTCSDPVVNGSCGALPHLGDELWAYIPYNLQPHLKCLAGKFYSHKYFVDQRPRVFDVQIFEEEAACTGTNGLLSEDCIHAGGWGTILVGSMRFGGAPITAVELNGLPEDTREFSSSFFILDITNPEADPVLLGELTRTTDTVNGDDTYADLNYTTSSPSMIIMRNSLGTNNTRTDWYLAMGSGPTNQDGSNDNTSKGVGKIAVLPLAWLQGSLPDTAWSAGIPESGKLAADKQAIRIPNTRPSYTSQAGVFLVPQVGTTDPSYISDLISVDFDVELTAPDNLGARYRTDALYFGTTDGTDFSEYPPTPGLPDNDQTYWDGGGRLFRLVSKVVDSSGTEGNSKPSNWASRWADNEPIRLLADVKEPMVGAPVVGFDGTSFWVYAGVGRFYDERDKTDDGRLLLSGVNSKISFFGIKEPIFDAANTSVLNDWNDMLFGVTCVDNVLTWDTVDWNINNQNNDDLNHDGIPGKRGLMQVDDIIVAEGTTSRLGNNISYLDCMHCKNSSTDPSVVECTAASECFPINDLDLLSEDIGGSKVQTFPLLRSYIAGNGCTSEDAEGLSTGLDGWYREFHESRERNLGQGTLLGGLLTYSTYQPFNDKCKVEGQSYLYGVHYQTGTAWTESVFGLFKPNGGTNADESFVKDRVSLGRGLATTPSLHVAPVIRPLPHLFRPVPVRLLRLNRTIFLLKMLRAEGRAGQTVVKINRK</sequence>
<dbReference type="AlphaFoldDB" id="A0A444IQ49"/>
<dbReference type="Proteomes" id="UP000287853">
    <property type="component" value="Unassembled WGS sequence"/>
</dbReference>
<protein>
    <submittedName>
        <fullName evidence="1">Type IV pilus assembly protein PilY1</fullName>
    </submittedName>
</protein>
<gene>
    <name evidence="1" type="ORF">H206_00472</name>
</gene>